<evidence type="ECO:0000313" key="4">
    <source>
        <dbReference type="Proteomes" id="UP000434604"/>
    </source>
</evidence>
<dbReference type="AlphaFoldDB" id="A0A412VKJ5"/>
<dbReference type="InterPro" id="IPR042278">
    <property type="entry name" value="Mfa-like_1_N"/>
</dbReference>
<reference evidence="1 4" key="2">
    <citation type="journal article" date="2019" name="Nat. Med.">
        <title>A library of human gut bacterial isolates paired with longitudinal multiomics data enables mechanistic microbiome research.</title>
        <authorList>
            <person name="Poyet M."/>
            <person name="Groussin M."/>
            <person name="Gibbons S.M."/>
            <person name="Avila-Pacheco J."/>
            <person name="Jiang X."/>
            <person name="Kearney S.M."/>
            <person name="Perrotta A.R."/>
            <person name="Berdy B."/>
            <person name="Zhao S."/>
            <person name="Lieberman T.D."/>
            <person name="Swanson P.K."/>
            <person name="Smith M."/>
            <person name="Roesemann S."/>
            <person name="Alexander J.E."/>
            <person name="Rich S.A."/>
            <person name="Livny J."/>
            <person name="Vlamakis H."/>
            <person name="Clish C."/>
            <person name="Bullock K."/>
            <person name="Deik A."/>
            <person name="Scott J."/>
            <person name="Pierce K.A."/>
            <person name="Xavier R.J."/>
            <person name="Alm E.J."/>
        </authorList>
    </citation>
    <scope>NUCLEOTIDE SEQUENCE [LARGE SCALE GENOMIC DNA]</scope>
    <source>
        <strain evidence="1 4">BIOML-A58</strain>
    </source>
</reference>
<gene>
    <name evidence="2" type="ORF">DWW25_20495</name>
    <name evidence="1" type="ORF">GA398_10680</name>
</gene>
<evidence type="ECO:0000313" key="1">
    <source>
        <dbReference type="EMBL" id="KAB6147787.1"/>
    </source>
</evidence>
<evidence type="ECO:0000313" key="3">
    <source>
        <dbReference type="Proteomes" id="UP000283369"/>
    </source>
</evidence>
<dbReference type="CDD" id="cd13120">
    <property type="entry name" value="BF2867_like_N"/>
    <property type="match status" value="1"/>
</dbReference>
<name>A0A412VKJ5_9BACE</name>
<comment type="caution">
    <text evidence="2">The sequence shown here is derived from an EMBL/GenBank/DDBJ whole genome shotgun (WGS) entry which is preliminary data.</text>
</comment>
<dbReference type="EMBL" id="WDED01000013">
    <property type="protein sequence ID" value="KAB6147787.1"/>
    <property type="molecule type" value="Genomic_DNA"/>
</dbReference>
<sequence length="593" mass="64767">MSLSGHYGTIEKRKLKMNGTSMMNGMKFFSVIALSLLFAAGCAPEGDEVESLPVPLTFSTSVSAQTRAEEITTDNLTAVGIFASLTQGGFNAITATPNFMYNQKLEKSGGAWTYSPMKYWPGNKKDCVSFFAYAPYVDEKVTSGRNPTFSGSTAKGYPTLTYSVSNSTKDHKDLLASVPLLDRTYENTAGGRIGFTMKHALSRVKISIKSEMAIKIVTLGIINVPMTATLTFNDSGFSWGKYTNTTSCMATLSGSVSVPANAAQAKDLATYFLFPNKASAIISLTYRQEGESSNVSRQTDFPTDLVQGEGMSIQLNVKKGGLSVTATADTEWGNGGEQAVVSDVAIPGYRADDLKIGDYYYSDGTTSDGGYRKYYDGTTELLEVMPVLTNASGISRTVVGIVFHVGKHETDTDSYPNTGIRNGSVRGYVLALKDAPGMYLWEDKGGSLQFPVTGISDNESDWQGFYNLQQTERFIADAPYWQYWEMSHFPAFYACQNYTPAAPAMSSGWFLPSQGQLKAISEIAYTQSLTNQANIAPNILRAGGEDYFDGYYWSSSDVPEANHSLAYYYNVYAAQPKNGFRDESHYVRPILAF</sequence>
<dbReference type="Proteomes" id="UP000434604">
    <property type="component" value="Unassembled WGS sequence"/>
</dbReference>
<evidence type="ECO:0008006" key="5">
    <source>
        <dbReference type="Google" id="ProtNLM"/>
    </source>
</evidence>
<protein>
    <recommendedName>
        <fullName evidence="5">Fimbrillin family protein</fullName>
    </recommendedName>
</protein>
<dbReference type="Gene3D" id="2.60.40.2620">
    <property type="entry name" value="Fimbrillin-like"/>
    <property type="match status" value="1"/>
</dbReference>
<dbReference type="Proteomes" id="UP000283369">
    <property type="component" value="Unassembled WGS sequence"/>
</dbReference>
<evidence type="ECO:0000313" key="2">
    <source>
        <dbReference type="EMBL" id="RGV07247.1"/>
    </source>
</evidence>
<dbReference type="InterPro" id="IPR025049">
    <property type="entry name" value="Mfa-like_1"/>
</dbReference>
<dbReference type="Pfam" id="PF13149">
    <property type="entry name" value="Mfa_like_1"/>
    <property type="match status" value="1"/>
</dbReference>
<organism evidence="2 3">
    <name type="scientific">Bacteroides xylanisolvens</name>
    <dbReference type="NCBI Taxonomy" id="371601"/>
    <lineage>
        <taxon>Bacteria</taxon>
        <taxon>Pseudomonadati</taxon>
        <taxon>Bacteroidota</taxon>
        <taxon>Bacteroidia</taxon>
        <taxon>Bacteroidales</taxon>
        <taxon>Bacteroidaceae</taxon>
        <taxon>Bacteroides</taxon>
    </lineage>
</organism>
<dbReference type="EMBL" id="QRYV01000062">
    <property type="protein sequence ID" value="RGV07247.1"/>
    <property type="molecule type" value="Genomic_DNA"/>
</dbReference>
<proteinExistence type="predicted"/>
<reference evidence="2 3" key="1">
    <citation type="submission" date="2018-08" db="EMBL/GenBank/DDBJ databases">
        <title>A genome reference for cultivated species of the human gut microbiota.</title>
        <authorList>
            <person name="Zou Y."/>
            <person name="Xue W."/>
            <person name="Luo G."/>
        </authorList>
    </citation>
    <scope>NUCLEOTIDE SEQUENCE [LARGE SCALE GENOMIC DNA]</scope>
    <source>
        <strain evidence="2 3">AF14-7</strain>
    </source>
</reference>
<accession>A0A412VKJ5</accession>